<gene>
    <name evidence="6" type="ORF">HFP15_14720</name>
</gene>
<dbReference type="PANTHER" id="PTHR30136">
    <property type="entry name" value="HELIX-TURN-HELIX TRANSCRIPTIONAL REGULATOR, ICLR FAMILY"/>
    <property type="match status" value="1"/>
</dbReference>
<dbReference type="InterPro" id="IPR036388">
    <property type="entry name" value="WH-like_DNA-bd_sf"/>
</dbReference>
<dbReference type="InterPro" id="IPR050707">
    <property type="entry name" value="HTH_MetabolicPath_Reg"/>
</dbReference>
<dbReference type="InterPro" id="IPR014757">
    <property type="entry name" value="Tscrpt_reg_IclR_C"/>
</dbReference>
<dbReference type="PANTHER" id="PTHR30136:SF34">
    <property type="entry name" value="TRANSCRIPTIONAL REGULATOR"/>
    <property type="match status" value="1"/>
</dbReference>
<evidence type="ECO:0000259" key="5">
    <source>
        <dbReference type="PROSITE" id="PS51078"/>
    </source>
</evidence>
<dbReference type="SMART" id="SM00346">
    <property type="entry name" value="HTH_ICLR"/>
    <property type="match status" value="1"/>
</dbReference>
<dbReference type="Proteomes" id="UP000715441">
    <property type="component" value="Unassembled WGS sequence"/>
</dbReference>
<evidence type="ECO:0000256" key="3">
    <source>
        <dbReference type="ARBA" id="ARBA00023163"/>
    </source>
</evidence>
<dbReference type="Pfam" id="PF09339">
    <property type="entry name" value="HTH_IclR"/>
    <property type="match status" value="1"/>
</dbReference>
<dbReference type="RefSeq" id="WP_168515739.1">
    <property type="nucleotide sequence ID" value="NZ_JAAXLS010000008.1"/>
</dbReference>
<accession>A0ABX1J3D5</accession>
<evidence type="ECO:0000256" key="2">
    <source>
        <dbReference type="ARBA" id="ARBA00023125"/>
    </source>
</evidence>
<sequence length="262" mass="28100">MEERGAHHVQSLERGLAVIKAFSAGAPELTLSDVAKVTGLTRAAARRFLLTLVDLGYVRTDGKYFSLTARVLELGYAFLSSMTLTDVAQPHLERLSAEVHESSSVSVLEGADIVYVARVAVSRIMTVTINVGTRFPAYATSMGHVLLAGLDADGLANYLERAQLDRLTSHTLTSTAELRTELAAVREQGWALVDQELEEGLRSVAAPIRDRGGNVIAAINVSTHASRTTRESVIEDMVPPLLAAAKRIENDLAVAPARAGRG</sequence>
<keyword evidence="3" id="KW-0804">Transcription</keyword>
<evidence type="ECO:0000313" key="6">
    <source>
        <dbReference type="EMBL" id="NKQ54139.1"/>
    </source>
</evidence>
<dbReference type="SUPFAM" id="SSF55781">
    <property type="entry name" value="GAF domain-like"/>
    <property type="match status" value="1"/>
</dbReference>
<dbReference type="InterPro" id="IPR036390">
    <property type="entry name" value="WH_DNA-bd_sf"/>
</dbReference>
<evidence type="ECO:0000259" key="4">
    <source>
        <dbReference type="PROSITE" id="PS51077"/>
    </source>
</evidence>
<dbReference type="InterPro" id="IPR029016">
    <property type="entry name" value="GAF-like_dom_sf"/>
</dbReference>
<dbReference type="InterPro" id="IPR012794">
    <property type="entry name" value="PcaR_PcaU"/>
</dbReference>
<reference evidence="6 7" key="1">
    <citation type="submission" date="2020-04" db="EMBL/GenBank/DDBJ databases">
        <title>Novel species.</title>
        <authorList>
            <person name="Teo W.F.A."/>
            <person name="Lipun K."/>
            <person name="Srisuk N."/>
            <person name="Duangmal K."/>
        </authorList>
    </citation>
    <scope>NUCLEOTIDE SEQUENCE [LARGE SCALE GENOMIC DNA]</scope>
    <source>
        <strain evidence="6 7">K13G38</strain>
    </source>
</reference>
<keyword evidence="1" id="KW-0805">Transcription regulation</keyword>
<comment type="caution">
    <text evidence="6">The sequence shown here is derived from an EMBL/GenBank/DDBJ whole genome shotgun (WGS) entry which is preliminary data.</text>
</comment>
<organism evidence="6 7">
    <name type="scientific">Amycolatopsis acididurans</name>
    <dbReference type="NCBI Taxonomy" id="2724524"/>
    <lineage>
        <taxon>Bacteria</taxon>
        <taxon>Bacillati</taxon>
        <taxon>Actinomycetota</taxon>
        <taxon>Actinomycetes</taxon>
        <taxon>Pseudonocardiales</taxon>
        <taxon>Pseudonocardiaceae</taxon>
        <taxon>Amycolatopsis</taxon>
    </lineage>
</organism>
<evidence type="ECO:0000256" key="1">
    <source>
        <dbReference type="ARBA" id="ARBA00023015"/>
    </source>
</evidence>
<protein>
    <submittedName>
        <fullName evidence="6">IclR family transcriptional regulator</fullName>
    </submittedName>
</protein>
<dbReference type="EMBL" id="JAAXLS010000008">
    <property type="protein sequence ID" value="NKQ54139.1"/>
    <property type="molecule type" value="Genomic_DNA"/>
</dbReference>
<dbReference type="InterPro" id="IPR005471">
    <property type="entry name" value="Tscrpt_reg_IclR_N"/>
</dbReference>
<dbReference type="NCBIfam" id="TIGR02431">
    <property type="entry name" value="pcaR_pcaU"/>
    <property type="match status" value="1"/>
</dbReference>
<proteinExistence type="predicted"/>
<dbReference type="Gene3D" id="1.10.10.10">
    <property type="entry name" value="Winged helix-like DNA-binding domain superfamily/Winged helix DNA-binding domain"/>
    <property type="match status" value="1"/>
</dbReference>
<dbReference type="PROSITE" id="PS51078">
    <property type="entry name" value="ICLR_ED"/>
    <property type="match status" value="1"/>
</dbReference>
<dbReference type="SUPFAM" id="SSF46785">
    <property type="entry name" value="Winged helix' DNA-binding domain"/>
    <property type="match status" value="1"/>
</dbReference>
<dbReference type="Gene3D" id="3.30.450.40">
    <property type="match status" value="1"/>
</dbReference>
<keyword evidence="2" id="KW-0238">DNA-binding</keyword>
<name>A0ABX1J3D5_9PSEU</name>
<feature type="domain" description="HTH iclR-type" evidence="4">
    <location>
        <begin position="9"/>
        <end position="69"/>
    </location>
</feature>
<keyword evidence="7" id="KW-1185">Reference proteome</keyword>
<feature type="domain" description="IclR-ED" evidence="5">
    <location>
        <begin position="70"/>
        <end position="254"/>
    </location>
</feature>
<dbReference type="Pfam" id="PF01614">
    <property type="entry name" value="IclR_C"/>
    <property type="match status" value="1"/>
</dbReference>
<dbReference type="PROSITE" id="PS51077">
    <property type="entry name" value="HTH_ICLR"/>
    <property type="match status" value="1"/>
</dbReference>
<evidence type="ECO:0000313" key="7">
    <source>
        <dbReference type="Proteomes" id="UP000715441"/>
    </source>
</evidence>